<dbReference type="InterPro" id="IPR015500">
    <property type="entry name" value="Peptidase_S8_subtilisin-rel"/>
</dbReference>
<gene>
    <name evidence="8" type="ORF">N8I74_08265</name>
</gene>
<dbReference type="PROSITE" id="PS00138">
    <property type="entry name" value="SUBTILASE_SER"/>
    <property type="match status" value="1"/>
</dbReference>
<dbReference type="EMBL" id="CP106753">
    <property type="protein sequence ID" value="UXY16989.1"/>
    <property type="molecule type" value="Genomic_DNA"/>
</dbReference>
<sequence>MPAAFHGTLPGGIAPQAARQHANTAYHVVRLAQRLDPATLDTALARLRQDPAIASAEADALIQHTALPNDPRLGELWAFEAIAPGRWSANFAPAWERSQGYGVNVAVVDSGVLPHPDLGSISPAKGNVAEPGYTFISDCIMAGTCPIDTTWDKRTQAPFPGGEDRGDWCGPAETRLGLCYWPSGSSWHGTHVAGTLAAQGNNLLGVTGGAFRARIVPVRVLGKGGGYLSDIVGGILWAAGVHDTIANPNPSRIINLSLGGSISCPEYLQQAIDRAHQTGAVLVVAAGNYGGSTDYYSPASCRHVVTVAATGPDGMRTLYSNSGQAVALAAPGGIGPDGILSTLNTGYDVPDLSSAGWTYIRYTGTSMATPQVSAALALLFSLKPDLPSDEAVALLQQTATPFPVEGVTGWGAGILNAGAAVDRLLAQYPPACPLWVEGARYTAGNVVHFAGRNYTALQGHTAHPGSNWIPPVVPAIWQQGGTCATGG</sequence>
<dbReference type="PANTHER" id="PTHR43806">
    <property type="entry name" value="PEPTIDASE S8"/>
    <property type="match status" value="1"/>
</dbReference>
<dbReference type="SMART" id="SM00495">
    <property type="entry name" value="ChtBD3"/>
    <property type="match status" value="1"/>
</dbReference>
<feature type="active site" description="Charge relay system" evidence="5">
    <location>
        <position position="366"/>
    </location>
</feature>
<dbReference type="PROSITE" id="PS00136">
    <property type="entry name" value="SUBTILASE_ASP"/>
    <property type="match status" value="1"/>
</dbReference>
<dbReference type="Proteomes" id="UP001061302">
    <property type="component" value="Chromosome"/>
</dbReference>
<evidence type="ECO:0000256" key="4">
    <source>
        <dbReference type="ARBA" id="ARBA00022825"/>
    </source>
</evidence>
<organism evidence="8 9">
    <name type="scientific">Chitiniphilus purpureus</name>
    <dbReference type="NCBI Taxonomy" id="2981137"/>
    <lineage>
        <taxon>Bacteria</taxon>
        <taxon>Pseudomonadati</taxon>
        <taxon>Pseudomonadota</taxon>
        <taxon>Betaproteobacteria</taxon>
        <taxon>Neisseriales</taxon>
        <taxon>Chitinibacteraceae</taxon>
        <taxon>Chitiniphilus</taxon>
    </lineage>
</organism>
<accession>A0ABY6DRI9</accession>
<dbReference type="Pfam" id="PF02839">
    <property type="entry name" value="CBM_5_12"/>
    <property type="match status" value="1"/>
</dbReference>
<dbReference type="Pfam" id="PF00082">
    <property type="entry name" value="Peptidase_S8"/>
    <property type="match status" value="1"/>
</dbReference>
<evidence type="ECO:0000313" key="9">
    <source>
        <dbReference type="Proteomes" id="UP001061302"/>
    </source>
</evidence>
<dbReference type="Gene3D" id="3.40.50.200">
    <property type="entry name" value="Peptidase S8/S53 domain"/>
    <property type="match status" value="1"/>
</dbReference>
<evidence type="ECO:0000256" key="6">
    <source>
        <dbReference type="RuleBase" id="RU003355"/>
    </source>
</evidence>
<reference evidence="8" key="1">
    <citation type="submission" date="2022-10" db="EMBL/GenBank/DDBJ databases">
        <title>Chitiniphilus purpureus sp. nov., a novel chitin-degrading bacterium isolated from crawfish pond sediment.</title>
        <authorList>
            <person name="Li K."/>
        </authorList>
    </citation>
    <scope>NUCLEOTIDE SEQUENCE</scope>
    <source>
        <strain evidence="8">CD1</strain>
    </source>
</reference>
<dbReference type="InterPro" id="IPR050131">
    <property type="entry name" value="Peptidase_S8_subtilisin-like"/>
</dbReference>
<dbReference type="RefSeq" id="WP_263126416.1">
    <property type="nucleotide sequence ID" value="NZ_CP106753.1"/>
</dbReference>
<dbReference type="CDD" id="cd12214">
    <property type="entry name" value="ChiA1_BD"/>
    <property type="match status" value="1"/>
</dbReference>
<dbReference type="PROSITE" id="PS00137">
    <property type="entry name" value="SUBTILASE_HIS"/>
    <property type="match status" value="1"/>
</dbReference>
<dbReference type="InterPro" id="IPR000209">
    <property type="entry name" value="Peptidase_S8/S53_dom"/>
</dbReference>
<dbReference type="InterPro" id="IPR022398">
    <property type="entry name" value="Peptidase_S8_His-AS"/>
</dbReference>
<dbReference type="InterPro" id="IPR036573">
    <property type="entry name" value="CBM_sf_5/12"/>
</dbReference>
<keyword evidence="3 5" id="KW-0378">Hydrolase</keyword>
<feature type="domain" description="Chitin-binding type-3" evidence="7">
    <location>
        <begin position="432"/>
        <end position="480"/>
    </location>
</feature>
<evidence type="ECO:0000256" key="1">
    <source>
        <dbReference type="ARBA" id="ARBA00011073"/>
    </source>
</evidence>
<evidence type="ECO:0000313" key="8">
    <source>
        <dbReference type="EMBL" id="UXY16989.1"/>
    </source>
</evidence>
<comment type="similarity">
    <text evidence="1 5 6">Belongs to the peptidase S8 family.</text>
</comment>
<dbReference type="Gene3D" id="2.10.10.20">
    <property type="entry name" value="Carbohydrate-binding module superfamily 5/12"/>
    <property type="match status" value="1"/>
</dbReference>
<keyword evidence="4 5" id="KW-0720">Serine protease</keyword>
<evidence type="ECO:0000259" key="7">
    <source>
        <dbReference type="SMART" id="SM00495"/>
    </source>
</evidence>
<dbReference type="PANTHER" id="PTHR43806:SF11">
    <property type="entry name" value="CEREVISIN-RELATED"/>
    <property type="match status" value="1"/>
</dbReference>
<dbReference type="PROSITE" id="PS51892">
    <property type="entry name" value="SUBTILASE"/>
    <property type="match status" value="1"/>
</dbReference>
<evidence type="ECO:0000256" key="5">
    <source>
        <dbReference type="PROSITE-ProRule" id="PRU01240"/>
    </source>
</evidence>
<evidence type="ECO:0000256" key="2">
    <source>
        <dbReference type="ARBA" id="ARBA00022670"/>
    </source>
</evidence>
<dbReference type="SUPFAM" id="SSF51055">
    <property type="entry name" value="Carbohydrate binding domain"/>
    <property type="match status" value="1"/>
</dbReference>
<dbReference type="InterPro" id="IPR003610">
    <property type="entry name" value="CBM5/12"/>
</dbReference>
<keyword evidence="9" id="KW-1185">Reference proteome</keyword>
<feature type="active site" description="Charge relay system" evidence="5">
    <location>
        <position position="188"/>
    </location>
</feature>
<protein>
    <submittedName>
        <fullName evidence="8">S8 family serine peptidase</fullName>
    </submittedName>
</protein>
<dbReference type="SUPFAM" id="SSF52743">
    <property type="entry name" value="Subtilisin-like"/>
    <property type="match status" value="1"/>
</dbReference>
<dbReference type="InterPro" id="IPR036852">
    <property type="entry name" value="Peptidase_S8/S53_dom_sf"/>
</dbReference>
<dbReference type="PRINTS" id="PR00723">
    <property type="entry name" value="SUBTILISIN"/>
</dbReference>
<dbReference type="InterPro" id="IPR023827">
    <property type="entry name" value="Peptidase_S8_Asp-AS"/>
</dbReference>
<feature type="active site" description="Charge relay system" evidence="5">
    <location>
        <position position="109"/>
    </location>
</feature>
<proteinExistence type="inferred from homology"/>
<dbReference type="InterPro" id="IPR023828">
    <property type="entry name" value="Peptidase_S8_Ser-AS"/>
</dbReference>
<name>A0ABY6DRI9_9NEIS</name>
<keyword evidence="2 5" id="KW-0645">Protease</keyword>
<evidence type="ECO:0000256" key="3">
    <source>
        <dbReference type="ARBA" id="ARBA00022801"/>
    </source>
</evidence>